<dbReference type="InterPro" id="IPR018110">
    <property type="entry name" value="Mandel_Rmase/mucon_lact_enz_CS"/>
</dbReference>
<comment type="caution">
    <text evidence="5">The sequence shown here is derived from an EMBL/GenBank/DDBJ whole genome shotgun (WGS) entry which is preliminary data.</text>
</comment>
<dbReference type="Gene3D" id="3.20.20.120">
    <property type="entry name" value="Enolase-like C-terminal domain"/>
    <property type="match status" value="1"/>
</dbReference>
<dbReference type="RefSeq" id="WP_189349734.1">
    <property type="nucleotide sequence ID" value="NZ_BMXK01000006.1"/>
</dbReference>
<keyword evidence="2" id="KW-0479">Metal-binding</keyword>
<feature type="domain" description="Mandelate racemase/muconate lactonizing enzyme C-terminal" evidence="4">
    <location>
        <begin position="175"/>
        <end position="267"/>
    </location>
</feature>
<protein>
    <submittedName>
        <fullName evidence="5">Enolase</fullName>
    </submittedName>
</protein>
<dbReference type="EMBL" id="BMXK01000006">
    <property type="protein sequence ID" value="GHD06845.1"/>
    <property type="molecule type" value="Genomic_DNA"/>
</dbReference>
<accession>A0ABQ3GJC3</accession>
<dbReference type="InterPro" id="IPR036849">
    <property type="entry name" value="Enolase-like_C_sf"/>
</dbReference>
<sequence length="410" mass="42966">MNHAEPLDTRGSAISRIELVLTSLPFDAGRRDTSTDTSETIDTYNASSKSFTEMESLMVAVTTADGLTGWGEAFGHKTNPATWAALEQTVAPFFVGRAADPAAVRREAEYAFHAFGRTGPVHYALSAIDTALWDIAAQRAGRTLRGFIADRRASGPPPRDRVEAYASLVHYGEEPVEVAFHVGRARAAGFTAFKLHESTRGAIAAARGAAGDGARLMVDVNCAWDEAGADAALEQLADLGLHWLEEPVFPPDDTGALSRLNRRHGIVSAGENASGVRGLVADMAAGAVSVAQPSVGKIGGITSLLEVYDAGARLGVPVVPHTFYYGPAFAATAQVIAAMPRQVTAAGAGQPELEVPFLSWPERLHPLHGAHQDAGAGAGADVVLDDSPGLGFAPDDDILARSAVRRATIS</sequence>
<gene>
    <name evidence="5" type="ORF">GCM10008096_17270</name>
</gene>
<dbReference type="Gene3D" id="3.30.390.10">
    <property type="entry name" value="Enolase-like, N-terminal domain"/>
    <property type="match status" value="1"/>
</dbReference>
<dbReference type="PANTHER" id="PTHR13794">
    <property type="entry name" value="ENOLASE SUPERFAMILY, MANDELATE RACEMASE"/>
    <property type="match status" value="1"/>
</dbReference>
<dbReference type="PANTHER" id="PTHR13794:SF58">
    <property type="entry name" value="MITOCHONDRIAL ENOLASE SUPERFAMILY MEMBER 1"/>
    <property type="match status" value="1"/>
</dbReference>
<dbReference type="SFLD" id="SFLDS00001">
    <property type="entry name" value="Enolase"/>
    <property type="match status" value="1"/>
</dbReference>
<keyword evidence="3" id="KW-0460">Magnesium</keyword>
<dbReference type="Pfam" id="PF02746">
    <property type="entry name" value="MR_MLE_N"/>
    <property type="match status" value="1"/>
</dbReference>
<name>A0ABQ3GJC3_9MICC</name>
<dbReference type="InterPro" id="IPR046945">
    <property type="entry name" value="RHMD-like"/>
</dbReference>
<proteinExistence type="predicted"/>
<dbReference type="PROSITE" id="PS00909">
    <property type="entry name" value="MR_MLE_2"/>
    <property type="match status" value="1"/>
</dbReference>
<dbReference type="InterPro" id="IPR013341">
    <property type="entry name" value="Mandelate_racemase_N_dom"/>
</dbReference>
<dbReference type="SMART" id="SM00922">
    <property type="entry name" value="MR_MLE"/>
    <property type="match status" value="1"/>
</dbReference>
<evidence type="ECO:0000256" key="1">
    <source>
        <dbReference type="ARBA" id="ARBA00001946"/>
    </source>
</evidence>
<evidence type="ECO:0000259" key="4">
    <source>
        <dbReference type="SMART" id="SM00922"/>
    </source>
</evidence>
<comment type="cofactor">
    <cofactor evidence="1">
        <name>Mg(2+)</name>
        <dbReference type="ChEBI" id="CHEBI:18420"/>
    </cofactor>
</comment>
<keyword evidence="6" id="KW-1185">Reference proteome</keyword>
<evidence type="ECO:0000256" key="2">
    <source>
        <dbReference type="ARBA" id="ARBA00022723"/>
    </source>
</evidence>
<dbReference type="InterPro" id="IPR029017">
    <property type="entry name" value="Enolase-like_N"/>
</dbReference>
<evidence type="ECO:0000313" key="6">
    <source>
        <dbReference type="Proteomes" id="UP000642819"/>
    </source>
</evidence>
<dbReference type="InterPro" id="IPR029065">
    <property type="entry name" value="Enolase_C-like"/>
</dbReference>
<dbReference type="InterPro" id="IPR013342">
    <property type="entry name" value="Mandelate_racemase_C"/>
</dbReference>
<evidence type="ECO:0000256" key="3">
    <source>
        <dbReference type="ARBA" id="ARBA00022842"/>
    </source>
</evidence>
<dbReference type="SUPFAM" id="SSF51604">
    <property type="entry name" value="Enolase C-terminal domain-like"/>
    <property type="match status" value="1"/>
</dbReference>
<dbReference type="Pfam" id="PF13378">
    <property type="entry name" value="MR_MLE_C"/>
    <property type="match status" value="1"/>
</dbReference>
<dbReference type="SUPFAM" id="SSF54826">
    <property type="entry name" value="Enolase N-terminal domain-like"/>
    <property type="match status" value="1"/>
</dbReference>
<dbReference type="Proteomes" id="UP000642819">
    <property type="component" value="Unassembled WGS sequence"/>
</dbReference>
<organism evidence="5 6">
    <name type="scientific">Zhihengliuella salsuginis</name>
    <dbReference type="NCBI Taxonomy" id="578222"/>
    <lineage>
        <taxon>Bacteria</taxon>
        <taxon>Bacillati</taxon>
        <taxon>Actinomycetota</taxon>
        <taxon>Actinomycetes</taxon>
        <taxon>Micrococcales</taxon>
        <taxon>Micrococcaceae</taxon>
        <taxon>Zhihengliuella</taxon>
    </lineage>
</organism>
<evidence type="ECO:0000313" key="5">
    <source>
        <dbReference type="EMBL" id="GHD06845.1"/>
    </source>
</evidence>
<dbReference type="CDD" id="cd03316">
    <property type="entry name" value="MR_like"/>
    <property type="match status" value="1"/>
</dbReference>
<reference evidence="6" key="1">
    <citation type="journal article" date="2019" name="Int. J. Syst. Evol. Microbiol.">
        <title>The Global Catalogue of Microorganisms (GCM) 10K type strain sequencing project: providing services to taxonomists for standard genome sequencing and annotation.</title>
        <authorList>
            <consortium name="The Broad Institute Genomics Platform"/>
            <consortium name="The Broad Institute Genome Sequencing Center for Infectious Disease"/>
            <person name="Wu L."/>
            <person name="Ma J."/>
        </authorList>
    </citation>
    <scope>NUCLEOTIDE SEQUENCE [LARGE SCALE GENOMIC DNA]</scope>
    <source>
        <strain evidence="6">KCTC 19466</strain>
    </source>
</reference>